<dbReference type="FunFam" id="1.10.510.10:FF:000149">
    <property type="entry name" value="phosphorylase b kinase gamma catalytic chain, liver/testis isoform"/>
    <property type="match status" value="1"/>
</dbReference>
<feature type="transmembrane region" description="Helical" evidence="9">
    <location>
        <begin position="290"/>
        <end position="323"/>
    </location>
</feature>
<dbReference type="GO" id="GO:0005977">
    <property type="term" value="P:glycogen metabolic process"/>
    <property type="evidence" value="ECO:0007669"/>
    <property type="project" value="UniProtKB-KW"/>
</dbReference>
<dbReference type="SMART" id="SM00220">
    <property type="entry name" value="S_TKc"/>
    <property type="match status" value="1"/>
</dbReference>
<evidence type="ECO:0000256" key="7">
    <source>
        <dbReference type="ARBA" id="ARBA00023277"/>
    </source>
</evidence>
<dbReference type="GO" id="GO:0005524">
    <property type="term" value="F:ATP binding"/>
    <property type="evidence" value="ECO:0007669"/>
    <property type="project" value="InterPro"/>
</dbReference>
<dbReference type="AlphaFoldDB" id="A0A812EI08"/>
<feature type="domain" description="Protein kinase" evidence="10">
    <location>
        <begin position="1"/>
        <end position="217"/>
    </location>
</feature>
<name>A0A812EI08_ACAPH</name>
<dbReference type="PROSITE" id="PS50011">
    <property type="entry name" value="PROTEIN_KINASE_DOM"/>
    <property type="match status" value="1"/>
</dbReference>
<evidence type="ECO:0000256" key="1">
    <source>
        <dbReference type="ARBA" id="ARBA00001674"/>
    </source>
</evidence>
<keyword evidence="4" id="KW-0321">Glycogen metabolism</keyword>
<dbReference type="PROSITE" id="PS00108">
    <property type="entry name" value="PROTEIN_KINASE_ST"/>
    <property type="match status" value="1"/>
</dbReference>
<evidence type="ECO:0000259" key="10">
    <source>
        <dbReference type="PROSITE" id="PS50011"/>
    </source>
</evidence>
<dbReference type="InterPro" id="IPR008271">
    <property type="entry name" value="Ser/Thr_kinase_AS"/>
</dbReference>
<evidence type="ECO:0000256" key="5">
    <source>
        <dbReference type="ARBA" id="ARBA00022679"/>
    </source>
</evidence>
<gene>
    <name evidence="11" type="ORF">SPHA_72875</name>
</gene>
<dbReference type="SUPFAM" id="SSF56112">
    <property type="entry name" value="Protein kinase-like (PK-like)"/>
    <property type="match status" value="1"/>
</dbReference>
<keyword evidence="9" id="KW-0812">Transmembrane</keyword>
<comment type="catalytic activity">
    <reaction evidence="1">
        <text>2 ATP + phosphorylase b = 2 ADP + phosphorylase a.</text>
        <dbReference type="EC" id="2.7.11.19"/>
    </reaction>
</comment>
<evidence type="ECO:0000256" key="8">
    <source>
        <dbReference type="ARBA" id="ARBA00025890"/>
    </source>
</evidence>
<evidence type="ECO:0000256" key="6">
    <source>
        <dbReference type="ARBA" id="ARBA00022777"/>
    </source>
</evidence>
<dbReference type="Proteomes" id="UP000597762">
    <property type="component" value="Unassembled WGS sequence"/>
</dbReference>
<evidence type="ECO:0000313" key="12">
    <source>
        <dbReference type="Proteomes" id="UP000597762"/>
    </source>
</evidence>
<dbReference type="GO" id="GO:0005516">
    <property type="term" value="F:calmodulin binding"/>
    <property type="evidence" value="ECO:0007669"/>
    <property type="project" value="InterPro"/>
</dbReference>
<protein>
    <recommendedName>
        <fullName evidence="2">phosphorylase kinase</fullName>
        <ecNumber evidence="2">2.7.11.19</ecNumber>
    </recommendedName>
</protein>
<evidence type="ECO:0000256" key="9">
    <source>
        <dbReference type="SAM" id="Phobius"/>
    </source>
</evidence>
<dbReference type="Gene3D" id="3.30.200.20">
    <property type="entry name" value="Phosphorylase Kinase, domain 1"/>
    <property type="match status" value="1"/>
</dbReference>
<sequence length="396" mass="49339">MREIKVLKLCSNHRYIINLHDVFETSTFIFLVFELCKKGELFDYLTQVVTLSEKRTRIIMRQLLEAVKFIHEKNIVHRDLKPENILLDDDMNVKLTDFGLATMLEDNQELTDLCGTPGYLAPEVLNVSMNETAPGYRKEVDMWAVGVIMYTLLSGSPPFWHRKQIYMLRAIMEGKYQFNSSEWDDVSNIPKDLISKLLVVDPKKRLTADDALQHPFFQRDMGTIRKAFNAKKMFRNFISNIFYYNFWNISFFFFLFFFFLFFFFLFFFFLFFFFLFFFFLFFLFPFSFSFFFFFFFFFFLFFLLPFFFFLFLLPFFLLPFFLLPFFFFPFFFSSFFFFLFFFFLFFFFLFFFFLFFFFLFFFFLFFFFLFFFFLFFFFLFFFFLFFFFLFFFFLFF</sequence>
<keyword evidence="9" id="KW-0472">Membrane</keyword>
<evidence type="ECO:0000256" key="4">
    <source>
        <dbReference type="ARBA" id="ARBA00022600"/>
    </source>
</evidence>
<dbReference type="PRINTS" id="PR01049">
    <property type="entry name" value="PHOSPHBKNASE"/>
</dbReference>
<evidence type="ECO:0000256" key="2">
    <source>
        <dbReference type="ARBA" id="ARBA00012432"/>
    </source>
</evidence>
<keyword evidence="5" id="KW-0808">Transferase</keyword>
<dbReference type="InterPro" id="IPR002291">
    <property type="entry name" value="Phosph_kin_gamma"/>
</dbReference>
<dbReference type="Pfam" id="PF00069">
    <property type="entry name" value="Pkinase"/>
    <property type="match status" value="1"/>
</dbReference>
<keyword evidence="12" id="KW-1185">Reference proteome</keyword>
<comment type="subunit">
    <text evidence="8">Hexadecamer of 4 heterotetramers, each composed of alpha, beta, gamma, and delta subunits. Alpha (PHKA1 or PHKA2) and beta (PHKB) are regulatory subunits, gamma (PHKG1 or PHKG2) is the catalytic subunit, and delta is calmodulin.</text>
</comment>
<dbReference type="Gene3D" id="1.10.510.10">
    <property type="entry name" value="Transferase(Phosphotransferase) domain 1"/>
    <property type="match status" value="1"/>
</dbReference>
<feature type="transmembrane region" description="Helical" evidence="9">
    <location>
        <begin position="335"/>
        <end position="363"/>
    </location>
</feature>
<dbReference type="EC" id="2.7.11.19" evidence="2"/>
<comment type="caution">
    <text evidence="11">The sequence shown here is derived from an EMBL/GenBank/DDBJ whole genome shotgun (WGS) entry which is preliminary data.</text>
</comment>
<proteinExistence type="predicted"/>
<evidence type="ECO:0000313" key="11">
    <source>
        <dbReference type="EMBL" id="CAE1322984.1"/>
    </source>
</evidence>
<dbReference type="InterPro" id="IPR011009">
    <property type="entry name" value="Kinase-like_dom_sf"/>
</dbReference>
<accession>A0A812EI08</accession>
<keyword evidence="3" id="KW-0723">Serine/threonine-protein kinase</keyword>
<dbReference type="PANTHER" id="PTHR24347">
    <property type="entry name" value="SERINE/THREONINE-PROTEIN KINASE"/>
    <property type="match status" value="1"/>
</dbReference>
<feature type="transmembrane region" description="Helical" evidence="9">
    <location>
        <begin position="251"/>
        <end position="284"/>
    </location>
</feature>
<keyword evidence="9" id="KW-1133">Transmembrane helix</keyword>
<feature type="transmembrane region" description="Helical" evidence="9">
    <location>
        <begin position="369"/>
        <end position="395"/>
    </location>
</feature>
<reference evidence="11" key="1">
    <citation type="submission" date="2021-01" db="EMBL/GenBank/DDBJ databases">
        <authorList>
            <person name="Li R."/>
            <person name="Bekaert M."/>
        </authorList>
    </citation>
    <scope>NUCLEOTIDE SEQUENCE</scope>
    <source>
        <strain evidence="11">Farmed</strain>
    </source>
</reference>
<dbReference type="EMBL" id="CAHIKZ030005350">
    <property type="protein sequence ID" value="CAE1322984.1"/>
    <property type="molecule type" value="Genomic_DNA"/>
</dbReference>
<keyword evidence="6" id="KW-0418">Kinase</keyword>
<dbReference type="OrthoDB" id="419455at2759"/>
<dbReference type="InterPro" id="IPR000719">
    <property type="entry name" value="Prot_kinase_dom"/>
</dbReference>
<keyword evidence="7" id="KW-0119">Carbohydrate metabolism</keyword>
<evidence type="ECO:0000256" key="3">
    <source>
        <dbReference type="ARBA" id="ARBA00022527"/>
    </source>
</evidence>
<organism evidence="11 12">
    <name type="scientific">Acanthosepion pharaonis</name>
    <name type="common">Pharaoh cuttlefish</name>
    <name type="synonym">Sepia pharaonis</name>
    <dbReference type="NCBI Taxonomy" id="158019"/>
    <lineage>
        <taxon>Eukaryota</taxon>
        <taxon>Metazoa</taxon>
        <taxon>Spiralia</taxon>
        <taxon>Lophotrochozoa</taxon>
        <taxon>Mollusca</taxon>
        <taxon>Cephalopoda</taxon>
        <taxon>Coleoidea</taxon>
        <taxon>Decapodiformes</taxon>
        <taxon>Sepiida</taxon>
        <taxon>Sepiina</taxon>
        <taxon>Sepiidae</taxon>
        <taxon>Acanthosepion</taxon>
    </lineage>
</organism>
<dbReference type="GO" id="GO:0005964">
    <property type="term" value="C:phosphorylase kinase complex"/>
    <property type="evidence" value="ECO:0007669"/>
    <property type="project" value="InterPro"/>
</dbReference>
<dbReference type="GO" id="GO:0004689">
    <property type="term" value="F:phosphorylase kinase activity"/>
    <property type="evidence" value="ECO:0007669"/>
    <property type="project" value="UniProtKB-EC"/>
</dbReference>